<dbReference type="RefSeq" id="WP_089698207.1">
    <property type="nucleotide sequence ID" value="NZ_FNHL01000003.1"/>
</dbReference>
<sequence>MVSVAAVVVGGALTLLCLYYAYRLANTARLSYSLRGVSPERSPAVVDGQRVTIEGVVTVDEEAPASDRATDGLASPVGMYVWQAAFPRSGQRVIDFENRTTRQARATFASGVEYGSFSVATENGDVRVDPSWLRAAHDADKLSEVQPVGFLPSRTWHVYLWNSPYVELSEHPTEMSLERLRAVVDDDPEIDLGDDSFLSKAVVEGSRLTVHGELSVGPGPPTIQGTNDTPLFVSDGGIDAVRRSLRRRALTYGVYLVAAAAATVVSVLAFS</sequence>
<keyword evidence="1" id="KW-0812">Transmembrane</keyword>
<organism evidence="2 3">
    <name type="scientific">Halogranum gelatinilyticum</name>
    <dbReference type="NCBI Taxonomy" id="660521"/>
    <lineage>
        <taxon>Archaea</taxon>
        <taxon>Methanobacteriati</taxon>
        <taxon>Methanobacteriota</taxon>
        <taxon>Stenosarchaea group</taxon>
        <taxon>Halobacteria</taxon>
        <taxon>Halobacteriales</taxon>
        <taxon>Haloferacaceae</taxon>
    </lineage>
</organism>
<dbReference type="OrthoDB" id="271722at2157"/>
<name>A0A1G9WEA2_9EURY</name>
<evidence type="ECO:0000313" key="2">
    <source>
        <dbReference type="EMBL" id="SDM82355.1"/>
    </source>
</evidence>
<evidence type="ECO:0000256" key="1">
    <source>
        <dbReference type="SAM" id="Phobius"/>
    </source>
</evidence>
<gene>
    <name evidence="2" type="ORF">SAMN04487949_2709</name>
</gene>
<dbReference type="Proteomes" id="UP000199451">
    <property type="component" value="Unassembled WGS sequence"/>
</dbReference>
<keyword evidence="3" id="KW-1185">Reference proteome</keyword>
<keyword evidence="1" id="KW-0472">Membrane</keyword>
<reference evidence="3" key="1">
    <citation type="submission" date="2016-10" db="EMBL/GenBank/DDBJ databases">
        <authorList>
            <person name="Varghese N."/>
            <person name="Submissions S."/>
        </authorList>
    </citation>
    <scope>NUCLEOTIDE SEQUENCE [LARGE SCALE GENOMIC DNA]</scope>
    <source>
        <strain evidence="3">CGMCC 1.10119</strain>
    </source>
</reference>
<dbReference type="AlphaFoldDB" id="A0A1G9WEA2"/>
<feature type="transmembrane region" description="Helical" evidence="1">
    <location>
        <begin position="252"/>
        <end position="270"/>
    </location>
</feature>
<keyword evidence="1" id="KW-1133">Transmembrane helix</keyword>
<protein>
    <submittedName>
        <fullName evidence="2">Uncharacterized protein</fullName>
    </submittedName>
</protein>
<dbReference type="EMBL" id="FNHL01000003">
    <property type="protein sequence ID" value="SDM82355.1"/>
    <property type="molecule type" value="Genomic_DNA"/>
</dbReference>
<evidence type="ECO:0000313" key="3">
    <source>
        <dbReference type="Proteomes" id="UP000199451"/>
    </source>
</evidence>
<accession>A0A1G9WEA2</accession>
<feature type="transmembrane region" description="Helical" evidence="1">
    <location>
        <begin position="6"/>
        <end position="25"/>
    </location>
</feature>
<proteinExistence type="predicted"/>